<dbReference type="EMBL" id="CP008956">
    <property type="protein sequence ID" value="QJP99944.1"/>
    <property type="molecule type" value="Genomic_DNA"/>
</dbReference>
<dbReference type="PANTHER" id="PTHR33121:SF19">
    <property type="entry name" value="CYCLIC DI-GMP PHOSPHODIESTERASE PA2567"/>
    <property type="match status" value="1"/>
</dbReference>
<dbReference type="InterPro" id="IPR035919">
    <property type="entry name" value="EAL_sf"/>
</dbReference>
<dbReference type="Gene3D" id="3.20.20.450">
    <property type="entry name" value="EAL domain"/>
    <property type="match status" value="1"/>
</dbReference>
<dbReference type="SUPFAM" id="SSF55781">
    <property type="entry name" value="GAF domain-like"/>
    <property type="match status" value="1"/>
</dbReference>
<name>A0A6M3ZMY5_9BURK</name>
<gene>
    <name evidence="2" type="ORF">C798_06790</name>
</gene>
<dbReference type="GO" id="GO:0071111">
    <property type="term" value="F:cyclic-guanylate-specific phosphodiesterase activity"/>
    <property type="evidence" value="ECO:0007669"/>
    <property type="project" value="InterPro"/>
</dbReference>
<dbReference type="SUPFAM" id="SSF141868">
    <property type="entry name" value="EAL domain-like"/>
    <property type="match status" value="1"/>
</dbReference>
<protein>
    <submittedName>
        <fullName evidence="2">Sensor domain-containing phosphodiesterase</fullName>
    </submittedName>
</protein>
<dbReference type="Proteomes" id="UP000501648">
    <property type="component" value="Chromosome"/>
</dbReference>
<dbReference type="InterPro" id="IPR000160">
    <property type="entry name" value="GGDEF_dom"/>
</dbReference>
<proteinExistence type="predicted"/>
<evidence type="ECO:0000313" key="2">
    <source>
        <dbReference type="EMBL" id="QJP99944.1"/>
    </source>
</evidence>
<dbReference type="InterPro" id="IPR050706">
    <property type="entry name" value="Cyclic-di-GMP_PDE-like"/>
</dbReference>
<dbReference type="InterPro" id="IPR043128">
    <property type="entry name" value="Rev_trsase/Diguanyl_cyclase"/>
</dbReference>
<dbReference type="SUPFAM" id="SSF55073">
    <property type="entry name" value="Nucleotide cyclase"/>
    <property type="match status" value="1"/>
</dbReference>
<dbReference type="Gene3D" id="3.30.70.270">
    <property type="match status" value="1"/>
</dbReference>
<accession>A0A6M3ZMY5</accession>
<dbReference type="Pfam" id="PF00990">
    <property type="entry name" value="GGDEF"/>
    <property type="match status" value="1"/>
</dbReference>
<reference evidence="2 3" key="1">
    <citation type="journal article" date="2012" name="J. Bacteriol.">
        <title>Genome sequence of the pathogenic Herbaspirillum seropedicae strain Os34, isolated from rice roots.</title>
        <authorList>
            <person name="Ye W."/>
            <person name="Ye S."/>
            <person name="Liu J."/>
            <person name="Chang S."/>
            <person name="Chen M."/>
            <person name="Zhu B."/>
            <person name="Guo L."/>
            <person name="An Q."/>
        </authorList>
    </citation>
    <scope>NUCLEOTIDE SEQUENCE [LARGE SCALE GENOMIC DNA]</scope>
    <source>
        <strain evidence="2 3">Os34</strain>
    </source>
</reference>
<dbReference type="PROSITE" id="PS50883">
    <property type="entry name" value="EAL"/>
    <property type="match status" value="1"/>
</dbReference>
<dbReference type="SMART" id="SM00052">
    <property type="entry name" value="EAL"/>
    <property type="match status" value="1"/>
</dbReference>
<evidence type="ECO:0000313" key="3">
    <source>
        <dbReference type="Proteomes" id="UP000501648"/>
    </source>
</evidence>
<dbReference type="Pfam" id="PF00563">
    <property type="entry name" value="EAL"/>
    <property type="match status" value="1"/>
</dbReference>
<dbReference type="InterPro" id="IPR029016">
    <property type="entry name" value="GAF-like_dom_sf"/>
</dbReference>
<dbReference type="SMART" id="SM00267">
    <property type="entry name" value="GGDEF"/>
    <property type="match status" value="1"/>
</dbReference>
<dbReference type="InterPro" id="IPR029787">
    <property type="entry name" value="Nucleotide_cyclase"/>
</dbReference>
<dbReference type="PANTHER" id="PTHR33121">
    <property type="entry name" value="CYCLIC DI-GMP PHOSPHODIESTERASE PDEF"/>
    <property type="match status" value="1"/>
</dbReference>
<sequence>MHADILRLEPPWMGPFPQADQAVQEQHRLALLETYCVLDTQPDVLCDLVTELAATLFNTEIALVSLVAEHRQWFKSRRGLEAAGTPRSQSFCSHAIEQEQVMVVLDATQDARFADNPLVTGEPGIRFYAGAPLLASDGLRLGTLCLIGKSPRAQFSAAQADTLAQLAAIVMARLDSLRVSSYVDSLTSLPNRSRLLVDLQSLQALAGSSEVFSDKLTAVAVDICDQVYLGDMIKALGWDYVEGFLVQATERLRQALGEVALYRIGTTSFAYLERKERWQEQARQVERAFARTVEHQGIPHHLEVSVGIVPLSQCTDADELVPSLLTATDVARECGSRRCHYEQPLGQMQKHSFELLSAIPAALFSSDQLWLEFQPKVGLLSGQCAGVEALLRWRHPVHGAISPGLFIPLAEKSALIRQVTLWVLQHGIEQAAAWARQGRAIPVAINVSARDFDNDDLVQTLAVQLRRHRLPAGLIEIEFTESAMSKHPEKLYSKIQEIKRLGVKVAIDDFGAGFSNLSYLKNIPADYLKIDQSFIRNMESNYSDQQIVPSMIHLGQKLGFAVVAEGVETERCRRILQHLGCEYGQGYGIARPMSAADTWDWIAARD</sequence>
<dbReference type="CDD" id="cd01948">
    <property type="entry name" value="EAL"/>
    <property type="match status" value="1"/>
</dbReference>
<feature type="domain" description="EAL" evidence="1">
    <location>
        <begin position="352"/>
        <end position="606"/>
    </location>
</feature>
<dbReference type="InterPro" id="IPR003018">
    <property type="entry name" value="GAF"/>
</dbReference>
<dbReference type="Gene3D" id="3.30.450.40">
    <property type="match status" value="1"/>
</dbReference>
<evidence type="ECO:0000259" key="1">
    <source>
        <dbReference type="PROSITE" id="PS50883"/>
    </source>
</evidence>
<dbReference type="SMART" id="SM00065">
    <property type="entry name" value="GAF"/>
    <property type="match status" value="1"/>
</dbReference>
<dbReference type="Pfam" id="PF01590">
    <property type="entry name" value="GAF"/>
    <property type="match status" value="1"/>
</dbReference>
<organism evidence="2 3">
    <name type="scientific">Herbaspirillum rubrisubalbicans Os34</name>
    <dbReference type="NCBI Taxonomy" id="1235827"/>
    <lineage>
        <taxon>Bacteria</taxon>
        <taxon>Pseudomonadati</taxon>
        <taxon>Pseudomonadota</taxon>
        <taxon>Betaproteobacteria</taxon>
        <taxon>Burkholderiales</taxon>
        <taxon>Oxalobacteraceae</taxon>
        <taxon>Herbaspirillum</taxon>
    </lineage>
</organism>
<dbReference type="AlphaFoldDB" id="A0A6M3ZMY5"/>
<dbReference type="InterPro" id="IPR001633">
    <property type="entry name" value="EAL_dom"/>
</dbReference>